<keyword evidence="4" id="KW-0547">Nucleotide-binding</keyword>
<proteinExistence type="inferred from homology"/>
<evidence type="ECO:0000313" key="6">
    <source>
        <dbReference type="EMBL" id="CAE0329874.1"/>
    </source>
</evidence>
<dbReference type="InterPro" id="IPR000608">
    <property type="entry name" value="UBC"/>
</dbReference>
<dbReference type="InterPro" id="IPR023313">
    <property type="entry name" value="UBQ-conjugating_AS"/>
</dbReference>
<protein>
    <recommendedName>
        <fullName evidence="5">UBC core domain-containing protein</fullName>
    </recommendedName>
</protein>
<accession>A0A7S3IQA0</accession>
<sequence>MAIPPRILKETQRLAAEPVVGIYVTPSENNFRHFFVQMAGPEGTPYQGGLFDLELFLPDDYPMAPPKVLFRTKIYHPNIDKLGRICLDILKTKWSPALQIRAVLLSIQALISAPNLDDPLDQGIADFWKENQEGAIQRAREWTLQYANK</sequence>
<feature type="domain" description="UBC core" evidence="5">
    <location>
        <begin position="2"/>
        <end position="148"/>
    </location>
</feature>
<dbReference type="AlphaFoldDB" id="A0A7S3IQA0"/>
<dbReference type="EMBL" id="HBIH01026097">
    <property type="protein sequence ID" value="CAE0329874.1"/>
    <property type="molecule type" value="Transcribed_RNA"/>
</dbReference>
<dbReference type="PROSITE" id="PS50127">
    <property type="entry name" value="UBC_2"/>
    <property type="match status" value="1"/>
</dbReference>
<dbReference type="InterPro" id="IPR016135">
    <property type="entry name" value="UBQ-conjugating_enzyme/RWD"/>
</dbReference>
<name>A0A7S3IQA0_9SPIT</name>
<evidence type="ECO:0000256" key="2">
    <source>
        <dbReference type="ARBA" id="ARBA00022786"/>
    </source>
</evidence>
<organism evidence="6">
    <name type="scientific">Strombidium inclinatum</name>
    <dbReference type="NCBI Taxonomy" id="197538"/>
    <lineage>
        <taxon>Eukaryota</taxon>
        <taxon>Sar</taxon>
        <taxon>Alveolata</taxon>
        <taxon>Ciliophora</taxon>
        <taxon>Intramacronucleata</taxon>
        <taxon>Spirotrichea</taxon>
        <taxon>Oligotrichia</taxon>
        <taxon>Strombidiidae</taxon>
        <taxon>Strombidium</taxon>
    </lineage>
</organism>
<dbReference type="GO" id="GO:0005524">
    <property type="term" value="F:ATP binding"/>
    <property type="evidence" value="ECO:0007669"/>
    <property type="project" value="UniProtKB-UniRule"/>
</dbReference>
<dbReference type="PANTHER" id="PTHR24068">
    <property type="entry name" value="UBIQUITIN-CONJUGATING ENZYME E2"/>
    <property type="match status" value="1"/>
</dbReference>
<comment type="similarity">
    <text evidence="4">Belongs to the ubiquitin-conjugating enzyme family.</text>
</comment>
<dbReference type="SMART" id="SM00212">
    <property type="entry name" value="UBCc"/>
    <property type="match status" value="1"/>
</dbReference>
<feature type="active site" description="Glycyl thioester intermediate" evidence="3">
    <location>
        <position position="86"/>
    </location>
</feature>
<dbReference type="Pfam" id="PF00179">
    <property type="entry name" value="UQ_con"/>
    <property type="match status" value="1"/>
</dbReference>
<evidence type="ECO:0000256" key="3">
    <source>
        <dbReference type="PROSITE-ProRule" id="PRU10133"/>
    </source>
</evidence>
<evidence type="ECO:0000259" key="5">
    <source>
        <dbReference type="PROSITE" id="PS50127"/>
    </source>
</evidence>
<evidence type="ECO:0000256" key="1">
    <source>
        <dbReference type="ARBA" id="ARBA00022679"/>
    </source>
</evidence>
<dbReference type="CDD" id="cd23813">
    <property type="entry name" value="UBCc_UBE2N"/>
    <property type="match status" value="1"/>
</dbReference>
<keyword evidence="1" id="KW-0808">Transferase</keyword>
<dbReference type="FunFam" id="3.10.110.10:FF:000110">
    <property type="entry name" value="Ubiquitin-conjugating enzyme family protein"/>
    <property type="match status" value="1"/>
</dbReference>
<gene>
    <name evidence="6" type="ORF">SINC0208_LOCUS10504</name>
</gene>
<dbReference type="SUPFAM" id="SSF54495">
    <property type="entry name" value="UBC-like"/>
    <property type="match status" value="1"/>
</dbReference>
<keyword evidence="2 4" id="KW-0833">Ubl conjugation pathway</keyword>
<reference evidence="6" key="1">
    <citation type="submission" date="2021-01" db="EMBL/GenBank/DDBJ databases">
        <authorList>
            <person name="Corre E."/>
            <person name="Pelletier E."/>
            <person name="Niang G."/>
            <person name="Scheremetjew M."/>
            <person name="Finn R."/>
            <person name="Kale V."/>
            <person name="Holt S."/>
            <person name="Cochrane G."/>
            <person name="Meng A."/>
            <person name="Brown T."/>
            <person name="Cohen L."/>
        </authorList>
    </citation>
    <scope>NUCLEOTIDE SEQUENCE</scope>
    <source>
        <strain evidence="6">S3</strain>
    </source>
</reference>
<dbReference type="PROSITE" id="PS00183">
    <property type="entry name" value="UBC_1"/>
    <property type="match status" value="1"/>
</dbReference>
<dbReference type="GO" id="GO:0016740">
    <property type="term" value="F:transferase activity"/>
    <property type="evidence" value="ECO:0007669"/>
    <property type="project" value="UniProtKB-KW"/>
</dbReference>
<dbReference type="Gene3D" id="3.10.110.10">
    <property type="entry name" value="Ubiquitin Conjugating Enzyme"/>
    <property type="match status" value="1"/>
</dbReference>
<keyword evidence="4" id="KW-0067">ATP-binding</keyword>
<evidence type="ECO:0000256" key="4">
    <source>
        <dbReference type="RuleBase" id="RU362109"/>
    </source>
</evidence>